<sequence length="539" mass="55822">MQVPGYTEIRELGHGGTGQVMLAVRTSDGLPVAIKHLSPGLREDKEFVARFRDEARVIGALDSPHTARLYEYVEAEDDAAIVMELVDGITLRRLLTHEGATGAEAALAVLKGALTGLAAAHGLGVAHRDFKPENVIVAADGGSKLVDFGLATPFGEAGAYVGTPSYMAPEQWEDAPAGPATDVYAATVVFFECLTGHRPFPGEDAAVLAYQHQNVPPPLANVEERVRGLVELGMAKDPAERPSSAQAFLAELEEVAGRAYGSGWERRGRAGLGLLTVPHIALLPLVPSAGAEVATGFARTALTPVAKFAIAGGLIAATAAAVVSVFVMWTEAPPIQSARALPPVSSAPLLSPPATTPERTPGPSTGLPASPPITDAGDRAGTGLPPDEVTAAGEPTRTLQPTAQPSRTAAPSRTPGKTAEPTRSPARDTDPTRGPEPTKDAPTKGEPTKPTPPPATQPPSSGDKPPEKKPEPLLSVSLKVSLDLPVLKGGDQLLDADLGLGLGSSLLGMAVLPGSVLLGRHLAARQARRSRSPRDTEMT</sequence>
<evidence type="ECO:0000256" key="8">
    <source>
        <dbReference type="SAM" id="MobiDB-lite"/>
    </source>
</evidence>
<reference evidence="11 12" key="1">
    <citation type="submission" date="2020-08" db="EMBL/GenBank/DDBJ databases">
        <title>Genomic Encyclopedia of Type Strains, Phase IV (KMG-IV): sequencing the most valuable type-strain genomes for metagenomic binning, comparative biology and taxonomic classification.</title>
        <authorList>
            <person name="Goeker M."/>
        </authorList>
    </citation>
    <scope>NUCLEOTIDE SEQUENCE [LARGE SCALE GENOMIC DNA]</scope>
    <source>
        <strain evidence="11 12">DSM 45385</strain>
    </source>
</reference>
<dbReference type="PANTHER" id="PTHR43289:SF6">
    <property type="entry name" value="SERINE_THREONINE-PROTEIN KINASE NEKL-3"/>
    <property type="match status" value="1"/>
</dbReference>
<dbReference type="InterPro" id="IPR000719">
    <property type="entry name" value="Prot_kinase_dom"/>
</dbReference>
<dbReference type="PROSITE" id="PS50011">
    <property type="entry name" value="PROTEIN_KINASE_DOM"/>
    <property type="match status" value="1"/>
</dbReference>
<name>A0A7W8A4F6_9ACTN</name>
<dbReference type="GO" id="GO:0005524">
    <property type="term" value="F:ATP binding"/>
    <property type="evidence" value="ECO:0007669"/>
    <property type="project" value="UniProtKB-UniRule"/>
</dbReference>
<protein>
    <recommendedName>
        <fullName evidence="1">non-specific serine/threonine protein kinase</fullName>
        <ecNumber evidence="1">2.7.11.1</ecNumber>
    </recommendedName>
</protein>
<feature type="compositionally biased region" description="Basic and acidic residues" evidence="8">
    <location>
        <begin position="425"/>
        <end position="447"/>
    </location>
</feature>
<keyword evidence="12" id="KW-1185">Reference proteome</keyword>
<dbReference type="InterPro" id="IPR008271">
    <property type="entry name" value="Ser/Thr_kinase_AS"/>
</dbReference>
<dbReference type="PROSITE" id="PS00108">
    <property type="entry name" value="PROTEIN_KINASE_ST"/>
    <property type="match status" value="1"/>
</dbReference>
<feature type="transmembrane region" description="Helical" evidence="9">
    <location>
        <begin position="308"/>
        <end position="329"/>
    </location>
</feature>
<accession>A0A7W8A4F6</accession>
<evidence type="ECO:0000256" key="7">
    <source>
        <dbReference type="PROSITE-ProRule" id="PRU10141"/>
    </source>
</evidence>
<keyword evidence="3 11" id="KW-0808">Transferase</keyword>
<keyword evidence="6 7" id="KW-0067">ATP-binding</keyword>
<evidence type="ECO:0000256" key="3">
    <source>
        <dbReference type="ARBA" id="ARBA00022679"/>
    </source>
</evidence>
<keyword evidence="4 7" id="KW-0547">Nucleotide-binding</keyword>
<dbReference type="RefSeq" id="WP_184963402.1">
    <property type="nucleotide sequence ID" value="NZ_JACHIN010000005.1"/>
</dbReference>
<dbReference type="InterPro" id="IPR017441">
    <property type="entry name" value="Protein_kinase_ATP_BS"/>
</dbReference>
<dbReference type="PANTHER" id="PTHR43289">
    <property type="entry name" value="MITOGEN-ACTIVATED PROTEIN KINASE KINASE KINASE 20-RELATED"/>
    <property type="match status" value="1"/>
</dbReference>
<feature type="region of interest" description="Disordered" evidence="8">
    <location>
        <begin position="339"/>
        <end position="474"/>
    </location>
</feature>
<evidence type="ECO:0000256" key="2">
    <source>
        <dbReference type="ARBA" id="ARBA00022527"/>
    </source>
</evidence>
<evidence type="ECO:0000313" key="11">
    <source>
        <dbReference type="EMBL" id="MBB5078546.1"/>
    </source>
</evidence>
<comment type="caution">
    <text evidence="11">The sequence shown here is derived from an EMBL/GenBank/DDBJ whole genome shotgun (WGS) entry which is preliminary data.</text>
</comment>
<evidence type="ECO:0000313" key="12">
    <source>
        <dbReference type="Proteomes" id="UP000568380"/>
    </source>
</evidence>
<proteinExistence type="predicted"/>
<feature type="compositionally biased region" description="Low complexity" evidence="8">
    <location>
        <begin position="340"/>
        <end position="349"/>
    </location>
</feature>
<dbReference type="Gene3D" id="1.10.510.10">
    <property type="entry name" value="Transferase(Phosphotransferase) domain 1"/>
    <property type="match status" value="1"/>
</dbReference>
<dbReference type="AlphaFoldDB" id="A0A7W8A4F6"/>
<dbReference type="Proteomes" id="UP000568380">
    <property type="component" value="Unassembled WGS sequence"/>
</dbReference>
<evidence type="ECO:0000256" key="5">
    <source>
        <dbReference type="ARBA" id="ARBA00022777"/>
    </source>
</evidence>
<dbReference type="EMBL" id="JACHIN010000005">
    <property type="protein sequence ID" value="MBB5078546.1"/>
    <property type="molecule type" value="Genomic_DNA"/>
</dbReference>
<organism evidence="11 12">
    <name type="scientific">Nonomuraea endophytica</name>
    <dbReference type="NCBI Taxonomy" id="714136"/>
    <lineage>
        <taxon>Bacteria</taxon>
        <taxon>Bacillati</taxon>
        <taxon>Actinomycetota</taxon>
        <taxon>Actinomycetes</taxon>
        <taxon>Streptosporangiales</taxon>
        <taxon>Streptosporangiaceae</taxon>
        <taxon>Nonomuraea</taxon>
    </lineage>
</organism>
<feature type="binding site" evidence="7">
    <location>
        <position position="35"/>
    </location>
    <ligand>
        <name>ATP</name>
        <dbReference type="ChEBI" id="CHEBI:30616"/>
    </ligand>
</feature>
<dbReference type="PROSITE" id="PS00107">
    <property type="entry name" value="PROTEIN_KINASE_ATP"/>
    <property type="match status" value="1"/>
</dbReference>
<dbReference type="EC" id="2.7.11.1" evidence="1"/>
<keyword evidence="5 11" id="KW-0418">Kinase</keyword>
<evidence type="ECO:0000256" key="1">
    <source>
        <dbReference type="ARBA" id="ARBA00012513"/>
    </source>
</evidence>
<gene>
    <name evidence="11" type="ORF">HNR40_004032</name>
</gene>
<dbReference type="SUPFAM" id="SSF56112">
    <property type="entry name" value="Protein kinase-like (PK-like)"/>
    <property type="match status" value="1"/>
</dbReference>
<feature type="domain" description="Protein kinase" evidence="10">
    <location>
        <begin position="6"/>
        <end position="256"/>
    </location>
</feature>
<dbReference type="Pfam" id="PF00069">
    <property type="entry name" value="Pkinase"/>
    <property type="match status" value="1"/>
</dbReference>
<dbReference type="InterPro" id="IPR011009">
    <property type="entry name" value="Kinase-like_dom_sf"/>
</dbReference>
<feature type="compositionally biased region" description="Polar residues" evidence="8">
    <location>
        <begin position="397"/>
        <end position="411"/>
    </location>
</feature>
<keyword evidence="9" id="KW-0812">Transmembrane</keyword>
<keyword evidence="9" id="KW-0472">Membrane</keyword>
<evidence type="ECO:0000256" key="6">
    <source>
        <dbReference type="ARBA" id="ARBA00022840"/>
    </source>
</evidence>
<dbReference type="Gene3D" id="3.30.200.20">
    <property type="entry name" value="Phosphorylase Kinase, domain 1"/>
    <property type="match status" value="1"/>
</dbReference>
<keyword evidence="9" id="KW-1133">Transmembrane helix</keyword>
<evidence type="ECO:0000256" key="4">
    <source>
        <dbReference type="ARBA" id="ARBA00022741"/>
    </source>
</evidence>
<keyword evidence="2" id="KW-0723">Serine/threonine-protein kinase</keyword>
<evidence type="ECO:0000256" key="9">
    <source>
        <dbReference type="SAM" id="Phobius"/>
    </source>
</evidence>
<dbReference type="CDD" id="cd14014">
    <property type="entry name" value="STKc_PknB_like"/>
    <property type="match status" value="1"/>
</dbReference>
<dbReference type="GO" id="GO:0004674">
    <property type="term" value="F:protein serine/threonine kinase activity"/>
    <property type="evidence" value="ECO:0007669"/>
    <property type="project" value="UniProtKB-KW"/>
</dbReference>
<evidence type="ECO:0000259" key="10">
    <source>
        <dbReference type="PROSITE" id="PS50011"/>
    </source>
</evidence>